<gene>
    <name evidence="1" type="ORF">PUMCH_000784</name>
</gene>
<reference evidence="1 2" key="1">
    <citation type="submission" date="2023-10" db="EMBL/GenBank/DDBJ databases">
        <title>Draft Genome Sequence of Candida saopaulonensis from a very Premature Infant with Sepsis.</title>
        <authorList>
            <person name="Ning Y."/>
            <person name="Dai R."/>
            <person name="Xiao M."/>
            <person name="Xu Y."/>
            <person name="Yan Q."/>
            <person name="Zhang L."/>
        </authorList>
    </citation>
    <scope>NUCLEOTIDE SEQUENCE [LARGE SCALE GENOMIC DNA]</scope>
    <source>
        <strain evidence="1 2">19XY460</strain>
    </source>
</reference>
<dbReference type="RefSeq" id="XP_062875929.1">
    <property type="nucleotide sequence ID" value="XM_063019859.1"/>
</dbReference>
<dbReference type="InterPro" id="IPR013950">
    <property type="entry name" value="Mis14/Nsl1"/>
</dbReference>
<dbReference type="KEGG" id="asau:88171852"/>
<evidence type="ECO:0000313" key="1">
    <source>
        <dbReference type="EMBL" id="WPK23543.1"/>
    </source>
</evidence>
<organism evidence="1 2">
    <name type="scientific">Australozyma saopauloensis</name>
    <dbReference type="NCBI Taxonomy" id="291208"/>
    <lineage>
        <taxon>Eukaryota</taxon>
        <taxon>Fungi</taxon>
        <taxon>Dikarya</taxon>
        <taxon>Ascomycota</taxon>
        <taxon>Saccharomycotina</taxon>
        <taxon>Pichiomycetes</taxon>
        <taxon>Metschnikowiaceae</taxon>
        <taxon>Australozyma</taxon>
    </lineage>
</organism>
<dbReference type="EMBL" id="CP138894">
    <property type="protein sequence ID" value="WPK23543.1"/>
    <property type="molecule type" value="Genomic_DNA"/>
</dbReference>
<sequence>MIAKNHYSKILLSKQELTKVYKTLKQEAETKLLLHLPNCSTDDPYRIDVENVLQEHLSEVLESAKLALIVDGVDLEKENVSIEDFLAVEPHIGTVPYDPSINLQLRLILQKVEAKTHQVTRLRRELPFQARDAYEQLVASADREYSAILEKADLGAADEVDIVDEALILKDYSSAIDNLCEVRKLLPMQQQRVSSYNQVIDFLANLYEAQKTEV</sequence>
<keyword evidence="2" id="KW-1185">Reference proteome</keyword>
<dbReference type="GeneID" id="88171852"/>
<dbReference type="AlphaFoldDB" id="A0AAX4H4V4"/>
<accession>A0AAX4H4V4</accession>
<evidence type="ECO:0000313" key="2">
    <source>
        <dbReference type="Proteomes" id="UP001338582"/>
    </source>
</evidence>
<dbReference type="Pfam" id="PF08641">
    <property type="entry name" value="Mis14"/>
    <property type="match status" value="1"/>
</dbReference>
<dbReference type="GO" id="GO:0000070">
    <property type="term" value="P:mitotic sister chromatid segregation"/>
    <property type="evidence" value="ECO:0007669"/>
    <property type="project" value="InterPro"/>
</dbReference>
<protein>
    <submittedName>
        <fullName evidence="1">Uncharacterized protein</fullName>
    </submittedName>
</protein>
<proteinExistence type="predicted"/>
<dbReference type="Proteomes" id="UP001338582">
    <property type="component" value="Chromosome 1"/>
</dbReference>
<dbReference type="GO" id="GO:0000776">
    <property type="term" value="C:kinetochore"/>
    <property type="evidence" value="ECO:0007669"/>
    <property type="project" value="InterPro"/>
</dbReference>
<name>A0AAX4H4V4_9ASCO</name>